<dbReference type="InterPro" id="IPR003599">
    <property type="entry name" value="Ig_sub"/>
</dbReference>
<dbReference type="PROSITE" id="PS50835">
    <property type="entry name" value="IG_LIKE"/>
    <property type="match status" value="2"/>
</dbReference>
<dbReference type="InterPro" id="IPR013783">
    <property type="entry name" value="Ig-like_fold"/>
</dbReference>
<evidence type="ECO:0000313" key="4">
    <source>
        <dbReference type="Proteomes" id="UP000728032"/>
    </source>
</evidence>
<dbReference type="OrthoDB" id="6512051at2759"/>
<dbReference type="PANTHER" id="PTHR45080">
    <property type="entry name" value="CONTACTIN 5"/>
    <property type="match status" value="1"/>
</dbReference>
<dbReference type="AlphaFoldDB" id="A0A7R9R1S4"/>
<dbReference type="GO" id="GO:0043025">
    <property type="term" value="C:neuronal cell body"/>
    <property type="evidence" value="ECO:0007669"/>
    <property type="project" value="TreeGrafter"/>
</dbReference>
<sequence>QISTNPPKDIVYNVAVIGPPQIRASNAQVVVKRNDSFTLRCDAEADKIEWRRGQRLLQAGPQLHVQRAQPSDAGVVECVAQNAIGSSSQTFKVHVLHEPEVRADADLVHAPVGHRLAITCHVSAEPAAEVQWRRSDNRRVEPNAVFRLERSNASSVLVIANVTSPALYDNYTCFGLSSNRVLPF</sequence>
<dbReference type="Proteomes" id="UP000728032">
    <property type="component" value="Unassembled WGS sequence"/>
</dbReference>
<evidence type="ECO:0000313" key="3">
    <source>
        <dbReference type="EMBL" id="CAD7665623.1"/>
    </source>
</evidence>
<dbReference type="EMBL" id="CAJPVJ010047702">
    <property type="protein sequence ID" value="CAG2182759.1"/>
    <property type="molecule type" value="Genomic_DNA"/>
</dbReference>
<dbReference type="InterPro" id="IPR036179">
    <property type="entry name" value="Ig-like_dom_sf"/>
</dbReference>
<dbReference type="SUPFAM" id="SSF48726">
    <property type="entry name" value="Immunoglobulin"/>
    <property type="match status" value="2"/>
</dbReference>
<dbReference type="CDD" id="cd00096">
    <property type="entry name" value="Ig"/>
    <property type="match status" value="1"/>
</dbReference>
<dbReference type="InterPro" id="IPR007110">
    <property type="entry name" value="Ig-like_dom"/>
</dbReference>
<dbReference type="Pfam" id="PF13895">
    <property type="entry name" value="Ig_2"/>
    <property type="match status" value="1"/>
</dbReference>
<dbReference type="Pfam" id="PF00047">
    <property type="entry name" value="ig"/>
    <property type="match status" value="1"/>
</dbReference>
<feature type="non-terminal residue" evidence="3">
    <location>
        <position position="184"/>
    </location>
</feature>
<protein>
    <recommendedName>
        <fullName evidence="2">Ig-like domain-containing protein</fullName>
    </recommendedName>
</protein>
<keyword evidence="1" id="KW-0393">Immunoglobulin domain</keyword>
<dbReference type="PANTHER" id="PTHR45080:SF33">
    <property type="entry name" value="IG-LIKE DOMAIN-CONTAINING PROTEIN"/>
    <property type="match status" value="1"/>
</dbReference>
<feature type="domain" description="Ig-like" evidence="2">
    <location>
        <begin position="99"/>
        <end position="173"/>
    </location>
</feature>
<dbReference type="InterPro" id="IPR050958">
    <property type="entry name" value="Cell_Adh-Cytoskel_Orgn"/>
</dbReference>
<dbReference type="InterPro" id="IPR003598">
    <property type="entry name" value="Ig_sub2"/>
</dbReference>
<dbReference type="SMART" id="SM00408">
    <property type="entry name" value="IGc2"/>
    <property type="match status" value="2"/>
</dbReference>
<proteinExistence type="predicted"/>
<dbReference type="GO" id="GO:0008046">
    <property type="term" value="F:axon guidance receptor activity"/>
    <property type="evidence" value="ECO:0007669"/>
    <property type="project" value="TreeGrafter"/>
</dbReference>
<dbReference type="EMBL" id="OC962527">
    <property type="protein sequence ID" value="CAD7665623.1"/>
    <property type="molecule type" value="Genomic_DNA"/>
</dbReference>
<evidence type="ECO:0000259" key="2">
    <source>
        <dbReference type="PROSITE" id="PS50835"/>
    </source>
</evidence>
<dbReference type="GO" id="GO:0007156">
    <property type="term" value="P:homophilic cell adhesion via plasma membrane adhesion molecules"/>
    <property type="evidence" value="ECO:0007669"/>
    <property type="project" value="TreeGrafter"/>
</dbReference>
<accession>A0A7R9R1S4</accession>
<feature type="non-terminal residue" evidence="3">
    <location>
        <position position="1"/>
    </location>
</feature>
<dbReference type="GO" id="GO:0050808">
    <property type="term" value="P:synapse organization"/>
    <property type="evidence" value="ECO:0007669"/>
    <property type="project" value="TreeGrafter"/>
</dbReference>
<dbReference type="SMART" id="SM00409">
    <property type="entry name" value="IG"/>
    <property type="match status" value="2"/>
</dbReference>
<reference evidence="3" key="1">
    <citation type="submission" date="2020-11" db="EMBL/GenBank/DDBJ databases">
        <authorList>
            <person name="Tran Van P."/>
        </authorList>
    </citation>
    <scope>NUCLEOTIDE SEQUENCE</scope>
</reference>
<organism evidence="3">
    <name type="scientific">Oppiella nova</name>
    <dbReference type="NCBI Taxonomy" id="334625"/>
    <lineage>
        <taxon>Eukaryota</taxon>
        <taxon>Metazoa</taxon>
        <taxon>Ecdysozoa</taxon>
        <taxon>Arthropoda</taxon>
        <taxon>Chelicerata</taxon>
        <taxon>Arachnida</taxon>
        <taxon>Acari</taxon>
        <taxon>Acariformes</taxon>
        <taxon>Sarcoptiformes</taxon>
        <taxon>Oribatida</taxon>
        <taxon>Brachypylina</taxon>
        <taxon>Oppioidea</taxon>
        <taxon>Oppiidae</taxon>
        <taxon>Oppiella</taxon>
    </lineage>
</organism>
<dbReference type="InterPro" id="IPR013151">
    <property type="entry name" value="Immunoglobulin_dom"/>
</dbReference>
<keyword evidence="4" id="KW-1185">Reference proteome</keyword>
<evidence type="ECO:0000256" key="1">
    <source>
        <dbReference type="ARBA" id="ARBA00023319"/>
    </source>
</evidence>
<feature type="domain" description="Ig-like" evidence="2">
    <location>
        <begin position="20"/>
        <end position="94"/>
    </location>
</feature>
<dbReference type="GO" id="GO:0005886">
    <property type="term" value="C:plasma membrane"/>
    <property type="evidence" value="ECO:0007669"/>
    <property type="project" value="TreeGrafter"/>
</dbReference>
<dbReference type="Gene3D" id="2.60.40.10">
    <property type="entry name" value="Immunoglobulins"/>
    <property type="match status" value="2"/>
</dbReference>
<dbReference type="GO" id="GO:0030424">
    <property type="term" value="C:axon"/>
    <property type="evidence" value="ECO:0007669"/>
    <property type="project" value="TreeGrafter"/>
</dbReference>
<gene>
    <name evidence="3" type="ORF">ONB1V03_LOCUS22180</name>
</gene>
<name>A0A7R9R1S4_9ACAR</name>